<gene>
    <name evidence="2" type="ORF">D1114_07490</name>
</gene>
<accession>A0AAX1UNG8</accession>
<keyword evidence="1" id="KW-0812">Transmembrane</keyword>
<reference evidence="2 3" key="1">
    <citation type="submission" date="2018-08" db="EMBL/GenBank/DDBJ databases">
        <title>Draft genome sequence of Rhodobacter sphaeroides FY.</title>
        <authorList>
            <person name="Rayyan A."/>
            <person name="Meyer T.E."/>
            <person name="Kyndt J.A."/>
        </authorList>
    </citation>
    <scope>NUCLEOTIDE SEQUENCE [LARGE SCALE GENOMIC DNA]</scope>
    <source>
        <strain evidence="2 3">FY</strain>
    </source>
</reference>
<dbReference type="Proteomes" id="UP000266305">
    <property type="component" value="Unassembled WGS sequence"/>
</dbReference>
<dbReference type="RefSeq" id="WP_009566237.1">
    <property type="nucleotide sequence ID" value="NZ_CM125964.1"/>
</dbReference>
<protein>
    <recommendedName>
        <fullName evidence="4">DUF3311 domain-containing protein</fullName>
    </recommendedName>
</protein>
<dbReference type="AlphaFoldDB" id="A0AAX1UNG8"/>
<evidence type="ECO:0000313" key="3">
    <source>
        <dbReference type="Proteomes" id="UP000266305"/>
    </source>
</evidence>
<evidence type="ECO:0008006" key="4">
    <source>
        <dbReference type="Google" id="ProtNLM"/>
    </source>
</evidence>
<dbReference type="EMBL" id="QWGP01000005">
    <property type="protein sequence ID" value="RHZ96541.1"/>
    <property type="molecule type" value="Genomic_DNA"/>
</dbReference>
<sequence length="96" mass="10539">MSRRRSPLFLARRSYRRRRLRDAARLLPVFGAFLFLLPILWEPAATDQRDTAPDGVYLFAVWAVLILVAAAMSRGLKAEALEDGAEAGDPPEGGAG</sequence>
<comment type="caution">
    <text evidence="2">The sequence shown here is derived from an EMBL/GenBank/DDBJ whole genome shotgun (WGS) entry which is preliminary data.</text>
</comment>
<keyword evidence="1" id="KW-0472">Membrane</keyword>
<evidence type="ECO:0000313" key="2">
    <source>
        <dbReference type="EMBL" id="RHZ96541.1"/>
    </source>
</evidence>
<feature type="transmembrane region" description="Helical" evidence="1">
    <location>
        <begin position="56"/>
        <end position="73"/>
    </location>
</feature>
<keyword evidence="1" id="KW-1133">Transmembrane helix</keyword>
<evidence type="ECO:0000256" key="1">
    <source>
        <dbReference type="SAM" id="Phobius"/>
    </source>
</evidence>
<proteinExistence type="predicted"/>
<organism evidence="2 3">
    <name type="scientific">Cereibacter sphaeroides</name>
    <name type="common">Rhodobacter sphaeroides</name>
    <dbReference type="NCBI Taxonomy" id="1063"/>
    <lineage>
        <taxon>Bacteria</taxon>
        <taxon>Pseudomonadati</taxon>
        <taxon>Pseudomonadota</taxon>
        <taxon>Alphaproteobacteria</taxon>
        <taxon>Rhodobacterales</taxon>
        <taxon>Paracoccaceae</taxon>
        <taxon>Cereibacter</taxon>
    </lineage>
</organism>
<name>A0AAX1UNG8_CERSP</name>